<feature type="non-terminal residue" evidence="1">
    <location>
        <position position="1"/>
    </location>
</feature>
<dbReference type="EMBL" id="LAZR01014463">
    <property type="protein sequence ID" value="KKM17386.1"/>
    <property type="molecule type" value="Genomic_DNA"/>
</dbReference>
<reference evidence="1" key="1">
    <citation type="journal article" date="2015" name="Nature">
        <title>Complex archaea that bridge the gap between prokaryotes and eukaryotes.</title>
        <authorList>
            <person name="Spang A."/>
            <person name="Saw J.H."/>
            <person name="Jorgensen S.L."/>
            <person name="Zaremba-Niedzwiedzka K."/>
            <person name="Martijn J."/>
            <person name="Lind A.E."/>
            <person name="van Eijk R."/>
            <person name="Schleper C."/>
            <person name="Guy L."/>
            <person name="Ettema T.J."/>
        </authorList>
    </citation>
    <scope>NUCLEOTIDE SEQUENCE</scope>
</reference>
<accession>A0A0F9HPZ4</accession>
<proteinExistence type="predicted"/>
<dbReference type="AlphaFoldDB" id="A0A0F9HPZ4"/>
<sequence length="31" mass="3600">LKIIYAEDISMAGDISRMLGLEDNEIEWMRS</sequence>
<organism evidence="1">
    <name type="scientific">marine sediment metagenome</name>
    <dbReference type="NCBI Taxonomy" id="412755"/>
    <lineage>
        <taxon>unclassified sequences</taxon>
        <taxon>metagenomes</taxon>
        <taxon>ecological metagenomes</taxon>
    </lineage>
</organism>
<evidence type="ECO:0000313" key="1">
    <source>
        <dbReference type="EMBL" id="KKM17386.1"/>
    </source>
</evidence>
<name>A0A0F9HPZ4_9ZZZZ</name>
<protein>
    <submittedName>
        <fullName evidence="1">Uncharacterized protein</fullName>
    </submittedName>
</protein>
<comment type="caution">
    <text evidence="1">The sequence shown here is derived from an EMBL/GenBank/DDBJ whole genome shotgun (WGS) entry which is preliminary data.</text>
</comment>
<gene>
    <name evidence="1" type="ORF">LCGC14_1676250</name>
</gene>